<evidence type="ECO:0000256" key="1">
    <source>
        <dbReference type="SAM" id="MobiDB-lite"/>
    </source>
</evidence>
<sequence length="113" mass="12728">MAAQKAEEDRLAAEKQAEEDRLAVQKEEEERLAAEQQADKEQLAAVEKADNNKEKQQGKTAMDKMEEHPPQMQNAATTEFDDSTTNLVENDPWAQLESAGKKKKKKKKKNTAS</sequence>
<organism evidence="2">
    <name type="scientific">Heterosigma akashiwo</name>
    <name type="common">Chromophytic alga</name>
    <name type="synonym">Heterosigma carterae</name>
    <dbReference type="NCBI Taxonomy" id="2829"/>
    <lineage>
        <taxon>Eukaryota</taxon>
        <taxon>Sar</taxon>
        <taxon>Stramenopiles</taxon>
        <taxon>Ochrophyta</taxon>
        <taxon>Raphidophyceae</taxon>
        <taxon>Chattonellales</taxon>
        <taxon>Chattonellaceae</taxon>
        <taxon>Heterosigma</taxon>
    </lineage>
</organism>
<reference evidence="2" key="1">
    <citation type="submission" date="2021-01" db="EMBL/GenBank/DDBJ databases">
        <authorList>
            <person name="Corre E."/>
            <person name="Pelletier E."/>
            <person name="Niang G."/>
            <person name="Scheremetjew M."/>
            <person name="Finn R."/>
            <person name="Kale V."/>
            <person name="Holt S."/>
            <person name="Cochrane G."/>
            <person name="Meng A."/>
            <person name="Brown T."/>
            <person name="Cohen L."/>
        </authorList>
    </citation>
    <scope>NUCLEOTIDE SEQUENCE</scope>
    <source>
        <strain evidence="2">CCMP3107</strain>
    </source>
</reference>
<protein>
    <submittedName>
        <fullName evidence="2">Uncharacterized protein</fullName>
    </submittedName>
</protein>
<gene>
    <name evidence="2" type="ORF">HAKA00212_LOCUS21348</name>
</gene>
<feature type="region of interest" description="Disordered" evidence="1">
    <location>
        <begin position="1"/>
        <end position="113"/>
    </location>
</feature>
<dbReference type="EMBL" id="HBIU01047879">
    <property type="protein sequence ID" value="CAE0642491.1"/>
    <property type="molecule type" value="Transcribed_RNA"/>
</dbReference>
<proteinExistence type="predicted"/>
<feature type="compositionally biased region" description="Basic residues" evidence="1">
    <location>
        <begin position="101"/>
        <end position="113"/>
    </location>
</feature>
<name>A0A6V1UY01_HETAK</name>
<feature type="compositionally biased region" description="Basic and acidic residues" evidence="1">
    <location>
        <begin position="1"/>
        <end position="69"/>
    </location>
</feature>
<dbReference type="AlphaFoldDB" id="A0A6V1UY01"/>
<feature type="compositionally biased region" description="Polar residues" evidence="1">
    <location>
        <begin position="71"/>
        <end position="88"/>
    </location>
</feature>
<evidence type="ECO:0000313" key="2">
    <source>
        <dbReference type="EMBL" id="CAE0642491.1"/>
    </source>
</evidence>
<accession>A0A6V1UY01</accession>